<evidence type="ECO:0000313" key="4">
    <source>
        <dbReference type="Proteomes" id="UP001211065"/>
    </source>
</evidence>
<evidence type="ECO:0000256" key="1">
    <source>
        <dbReference type="SAM" id="MobiDB-lite"/>
    </source>
</evidence>
<dbReference type="AlphaFoldDB" id="A0AAD5U0Q8"/>
<keyword evidence="4" id="KW-1185">Reference proteome</keyword>
<dbReference type="InterPro" id="IPR028651">
    <property type="entry name" value="ING_fam"/>
</dbReference>
<dbReference type="SUPFAM" id="SSF57903">
    <property type="entry name" value="FYVE/PHD zinc finger"/>
    <property type="match status" value="1"/>
</dbReference>
<name>A0AAD5U0Q8_9FUNG</name>
<dbReference type="Gene3D" id="6.10.140.1740">
    <property type="match status" value="1"/>
</dbReference>
<dbReference type="InterPro" id="IPR011011">
    <property type="entry name" value="Znf_FYVE_PHD"/>
</dbReference>
<dbReference type="EMBL" id="JADGJW010000308">
    <property type="protein sequence ID" value="KAJ3220307.1"/>
    <property type="molecule type" value="Genomic_DNA"/>
</dbReference>
<protein>
    <recommendedName>
        <fullName evidence="2">Inhibitor of growth protein N-terminal histone-binding domain-containing protein</fullName>
    </recommendedName>
</protein>
<proteinExistence type="predicted"/>
<dbReference type="PANTHER" id="PTHR10333">
    <property type="entry name" value="INHIBITOR OF GROWTH PROTEIN"/>
    <property type="match status" value="1"/>
</dbReference>
<dbReference type="InterPro" id="IPR024610">
    <property type="entry name" value="ING_N_histone-binding"/>
</dbReference>
<dbReference type="Pfam" id="PF12998">
    <property type="entry name" value="ING"/>
    <property type="match status" value="2"/>
</dbReference>
<dbReference type="InterPro" id="IPR013083">
    <property type="entry name" value="Znf_RING/FYVE/PHD"/>
</dbReference>
<dbReference type="Proteomes" id="UP001211065">
    <property type="component" value="Unassembled WGS sequence"/>
</dbReference>
<feature type="non-terminal residue" evidence="3">
    <location>
        <position position="1"/>
    </location>
</feature>
<evidence type="ECO:0000313" key="3">
    <source>
        <dbReference type="EMBL" id="KAJ3220307.1"/>
    </source>
</evidence>
<reference evidence="3" key="1">
    <citation type="submission" date="2020-05" db="EMBL/GenBank/DDBJ databases">
        <title>Phylogenomic resolution of chytrid fungi.</title>
        <authorList>
            <person name="Stajich J.E."/>
            <person name="Amses K."/>
            <person name="Simmons R."/>
            <person name="Seto K."/>
            <person name="Myers J."/>
            <person name="Bonds A."/>
            <person name="Quandt C.A."/>
            <person name="Barry K."/>
            <person name="Liu P."/>
            <person name="Grigoriev I."/>
            <person name="Longcore J.E."/>
            <person name="James T.Y."/>
        </authorList>
    </citation>
    <scope>NUCLEOTIDE SEQUENCE</scope>
    <source>
        <strain evidence="3">JEL0476</strain>
    </source>
</reference>
<dbReference type="SMART" id="SM01408">
    <property type="entry name" value="ING"/>
    <property type="match status" value="1"/>
</dbReference>
<comment type="caution">
    <text evidence="3">The sequence shown here is derived from an EMBL/GenBank/DDBJ whole genome shotgun (WGS) entry which is preliminary data.</text>
</comment>
<dbReference type="Gene3D" id="3.30.40.10">
    <property type="entry name" value="Zinc/RING finger domain, C3HC4 (zinc finger)"/>
    <property type="match status" value="1"/>
</dbReference>
<evidence type="ECO:0000259" key="2">
    <source>
        <dbReference type="SMART" id="SM01408"/>
    </source>
</evidence>
<accession>A0AAD5U0Q8</accession>
<sequence length="270" mass="30573">MSFNSFDYATYLEDYIATIENLPSEIKQIYQEITEKDKAVKFKNQEQHQKDLNLRKIIKQSTLTEEELNLKFIKESTNSNKEAKLKKHKKNAANPSYVSIGIKDKNFLSLEQLDIYNAILAEKLSLNNIIEEKIKLAERAFAMVDRHVKRITNDMEKFIDQDTNHYNSTYNGNSSSLNLLAPPSLSVSNSNTDLNGLSEIKSIIPVSPNPAGREGRQGSNRPVRKRPANPKSRKNTNTKSKEGDGLAEDEDFYCTCRQVSFGAMVACDGE</sequence>
<feature type="domain" description="Inhibitor of growth protein N-terminal histone-binding" evidence="2">
    <location>
        <begin position="11"/>
        <end position="158"/>
    </location>
</feature>
<gene>
    <name evidence="3" type="ORF">HK099_004391</name>
</gene>
<feature type="compositionally biased region" description="Basic residues" evidence="1">
    <location>
        <begin position="222"/>
        <end position="236"/>
    </location>
</feature>
<feature type="region of interest" description="Disordered" evidence="1">
    <location>
        <begin position="201"/>
        <end position="247"/>
    </location>
</feature>
<organism evidence="3 4">
    <name type="scientific">Clydaea vesicula</name>
    <dbReference type="NCBI Taxonomy" id="447962"/>
    <lineage>
        <taxon>Eukaryota</taxon>
        <taxon>Fungi</taxon>
        <taxon>Fungi incertae sedis</taxon>
        <taxon>Chytridiomycota</taxon>
        <taxon>Chytridiomycota incertae sedis</taxon>
        <taxon>Chytridiomycetes</taxon>
        <taxon>Lobulomycetales</taxon>
        <taxon>Lobulomycetaceae</taxon>
        <taxon>Clydaea</taxon>
    </lineage>
</organism>